<dbReference type="STRING" id="338963.Pcar_3227"/>
<dbReference type="AlphaFoldDB" id="Q0C6U0"/>
<sequence length="47" mass="5138">MIGLGVRDIVTVDRHYRKTGASLLPNIGESCGRKAVIMAKAYEYNGL</sequence>
<name>Q0C6U0_SYNC1</name>
<protein>
    <submittedName>
        <fullName evidence="1">Uncharacterized protein</fullName>
    </submittedName>
</protein>
<reference evidence="1 2" key="2">
    <citation type="journal article" date="2012" name="BMC Genomics">
        <title>The genome of Pelobacter carbinolicus reveals surprising metabolic capabilities and physiological features.</title>
        <authorList>
            <person name="Aklujkar M."/>
            <person name="Haveman S.A."/>
            <person name="Didonato R.Jr."/>
            <person name="Chertkov O."/>
            <person name="Han C.S."/>
            <person name="Land M.L."/>
            <person name="Brown P."/>
            <person name="Lovley D.R."/>
        </authorList>
    </citation>
    <scope>NUCLEOTIDE SEQUENCE [LARGE SCALE GENOMIC DNA]</scope>
    <source>
        <strain evidence="2">DSM 2380 / NBRC 103641 / GraBd1</strain>
    </source>
</reference>
<proteinExistence type="predicted"/>
<dbReference type="KEGG" id="pca:Pcar_3227"/>
<organism evidence="1 2">
    <name type="scientific">Syntrophotalea carbinolica (strain DSM 2380 / NBRC 103641 / GraBd1)</name>
    <name type="common">Pelobacter carbinolicus</name>
    <dbReference type="NCBI Taxonomy" id="338963"/>
    <lineage>
        <taxon>Bacteria</taxon>
        <taxon>Pseudomonadati</taxon>
        <taxon>Thermodesulfobacteriota</taxon>
        <taxon>Desulfuromonadia</taxon>
        <taxon>Desulfuromonadales</taxon>
        <taxon>Syntrophotaleaceae</taxon>
        <taxon>Syntrophotalea</taxon>
    </lineage>
</organism>
<dbReference type="Proteomes" id="UP000002534">
    <property type="component" value="Chromosome"/>
</dbReference>
<reference evidence="2" key="1">
    <citation type="submission" date="2005-10" db="EMBL/GenBank/DDBJ databases">
        <title>Complete sequence of Pelobacter carbinolicus DSM 2380.</title>
        <authorList>
            <person name="Copeland A."/>
            <person name="Lucas S."/>
            <person name="Lapidus A."/>
            <person name="Barry K."/>
            <person name="Detter J.C."/>
            <person name="Glavina T."/>
            <person name="Hammon N."/>
            <person name="Israni S."/>
            <person name="Pitluck S."/>
            <person name="Chertkov O."/>
            <person name="Schmutz J."/>
            <person name="Larimer F."/>
            <person name="Land M."/>
            <person name="Kyrpides N."/>
            <person name="Ivanova N."/>
            <person name="Richardson P."/>
        </authorList>
    </citation>
    <scope>NUCLEOTIDE SEQUENCE [LARGE SCALE GENOMIC DNA]</scope>
    <source>
        <strain evidence="2">DSM 2380 / NBRC 103641 / GraBd1</strain>
    </source>
</reference>
<dbReference type="EMBL" id="CP000142">
    <property type="protein sequence ID" value="ABI81847.1"/>
    <property type="molecule type" value="Genomic_DNA"/>
</dbReference>
<gene>
    <name evidence="1" type="ordered locus">Pcar_3227</name>
</gene>
<accession>Q0C6U0</accession>
<keyword evidence="2" id="KW-1185">Reference proteome</keyword>
<dbReference type="HOGENOM" id="CLU_3171299_0_0_7"/>
<evidence type="ECO:0000313" key="1">
    <source>
        <dbReference type="EMBL" id="ABI81847.1"/>
    </source>
</evidence>
<evidence type="ECO:0000313" key="2">
    <source>
        <dbReference type="Proteomes" id="UP000002534"/>
    </source>
</evidence>